<organism evidence="1 3">
    <name type="scientific">Rotaria sordida</name>
    <dbReference type="NCBI Taxonomy" id="392033"/>
    <lineage>
        <taxon>Eukaryota</taxon>
        <taxon>Metazoa</taxon>
        <taxon>Spiralia</taxon>
        <taxon>Gnathifera</taxon>
        <taxon>Rotifera</taxon>
        <taxon>Eurotatoria</taxon>
        <taxon>Bdelloidea</taxon>
        <taxon>Philodinida</taxon>
        <taxon>Philodinidae</taxon>
        <taxon>Rotaria</taxon>
    </lineage>
</organism>
<protein>
    <recommendedName>
        <fullName evidence="4">G domain-containing protein</fullName>
    </recommendedName>
</protein>
<dbReference type="InterPro" id="IPR027417">
    <property type="entry name" value="P-loop_NTPase"/>
</dbReference>
<evidence type="ECO:0000313" key="1">
    <source>
        <dbReference type="EMBL" id="CAF0962760.1"/>
    </source>
</evidence>
<evidence type="ECO:0000313" key="2">
    <source>
        <dbReference type="EMBL" id="CAF3970662.1"/>
    </source>
</evidence>
<reference evidence="1" key="1">
    <citation type="submission" date="2021-02" db="EMBL/GenBank/DDBJ databases">
        <authorList>
            <person name="Nowell W R."/>
        </authorList>
    </citation>
    <scope>NUCLEOTIDE SEQUENCE</scope>
</reference>
<dbReference type="Proteomes" id="UP000663836">
    <property type="component" value="Unassembled WGS sequence"/>
</dbReference>
<name>A0A814DWL4_9BILA</name>
<dbReference type="EMBL" id="CAJOBD010003886">
    <property type="protein sequence ID" value="CAF3970662.1"/>
    <property type="molecule type" value="Genomic_DNA"/>
</dbReference>
<dbReference type="Gene3D" id="3.40.50.300">
    <property type="entry name" value="P-loop containing nucleotide triphosphate hydrolases"/>
    <property type="match status" value="1"/>
</dbReference>
<dbReference type="EMBL" id="CAJNOT010000384">
    <property type="protein sequence ID" value="CAF0962760.1"/>
    <property type="molecule type" value="Genomic_DNA"/>
</dbReference>
<dbReference type="SUPFAM" id="SSF52540">
    <property type="entry name" value="P-loop containing nucleoside triphosphate hydrolases"/>
    <property type="match status" value="1"/>
</dbReference>
<evidence type="ECO:0000313" key="3">
    <source>
        <dbReference type="Proteomes" id="UP000663864"/>
    </source>
</evidence>
<proteinExistence type="predicted"/>
<dbReference type="Proteomes" id="UP000663864">
    <property type="component" value="Unassembled WGS sequence"/>
</dbReference>
<sequence>MFVKSGSRILLLHTPPLASRNEIFKKMASQSKTNTLLIGRSCIGKSTFKHILADPTQTSGSFKSSSQTEFPLLEQYSVPRTDIILNIIDTSDLFQQTKTSSPFPDIATIMQLIDSYIRLKVTQLHFVCSCILLETKVNIYDLHIVHKLL</sequence>
<comment type="caution">
    <text evidence="1">The sequence shown here is derived from an EMBL/GenBank/DDBJ whole genome shotgun (WGS) entry which is preliminary data.</text>
</comment>
<accession>A0A814DWL4</accession>
<gene>
    <name evidence="2" type="ORF">JBS370_LOCUS24617</name>
    <name evidence="1" type="ORF">ZHD862_LOCUS10609</name>
</gene>
<evidence type="ECO:0008006" key="4">
    <source>
        <dbReference type="Google" id="ProtNLM"/>
    </source>
</evidence>
<dbReference type="AlphaFoldDB" id="A0A814DWL4"/>